<dbReference type="AlphaFoldDB" id="M2ZE02"/>
<dbReference type="KEGG" id="pfj:MYCFIDRAFT_179920"/>
<evidence type="ECO:0000313" key="3">
    <source>
        <dbReference type="Proteomes" id="UP000016932"/>
    </source>
</evidence>
<keyword evidence="3" id="KW-1185">Reference proteome</keyword>
<proteinExistence type="predicted"/>
<dbReference type="HOGENOM" id="CLU_548747_0_0_1"/>
<sequence length="497" mass="54911">MIASGEMVHLIQGLADTAAVWVKSIKSSLSLFNHLSFIVDTFTGQLLLLREVYPVIVPSATCRHGPILASTKILYGNFSGLSDQMMLPGLASKYSRTLSLRSACLGAFKHLVDGTMASGRKQEVRTAVLGSLPETVSVSIAHASCTSDCTSIALDLSRYSMLLFSSQRAYNTTLPPASEHSGSIANLRISIPFVYQQSTSLSLQQQRTPSNLGGDDSNQGSIPLFTSFQARERQEASSASSPTSSSPPGPPRTTTVNSTAITLVNNEFEDDDAFTIVSSTTAPRPRRPQLPTLGEELHEIYELMPRLSSLGPSWLQDPCHNAMIRVSQKLRSDSFPAWIARLQFRYVIEQLSYHTDNTLEFDHSAFRGWLHSFGRNLAHMENLDITVPEAPIANACAQSINPTCHNSNPHCRKFHYVYLLRITVLKGRYRIHYCSRGSDDGACPTCSKKFRDRACWWKAAEILRVLVSAFGRVGVTLLPNDPRHVDVHTAVLQRYLP</sequence>
<dbReference type="OrthoDB" id="10397973at2759"/>
<dbReference type="Proteomes" id="UP000016932">
    <property type="component" value="Unassembled WGS sequence"/>
</dbReference>
<reference evidence="2 3" key="1">
    <citation type="journal article" date="2012" name="PLoS Pathog.">
        <title>Diverse lifestyles and strategies of plant pathogenesis encoded in the genomes of eighteen Dothideomycetes fungi.</title>
        <authorList>
            <person name="Ohm R.A."/>
            <person name="Feau N."/>
            <person name="Henrissat B."/>
            <person name="Schoch C.L."/>
            <person name="Horwitz B.A."/>
            <person name="Barry K.W."/>
            <person name="Condon B.J."/>
            <person name="Copeland A.C."/>
            <person name="Dhillon B."/>
            <person name="Glaser F."/>
            <person name="Hesse C.N."/>
            <person name="Kosti I."/>
            <person name="LaButti K."/>
            <person name="Lindquist E.A."/>
            <person name="Lucas S."/>
            <person name="Salamov A.A."/>
            <person name="Bradshaw R.E."/>
            <person name="Ciuffetti L."/>
            <person name="Hamelin R.C."/>
            <person name="Kema G.H.J."/>
            <person name="Lawrence C."/>
            <person name="Scott J.A."/>
            <person name="Spatafora J.W."/>
            <person name="Turgeon B.G."/>
            <person name="de Wit P.J.G.M."/>
            <person name="Zhong S."/>
            <person name="Goodwin S.B."/>
            <person name="Grigoriev I.V."/>
        </authorList>
    </citation>
    <scope>NUCLEOTIDE SEQUENCE [LARGE SCALE GENOMIC DNA]</scope>
    <source>
        <strain evidence="2 3">CIRAD86</strain>
    </source>
</reference>
<dbReference type="GeneID" id="19334235"/>
<name>M2ZE02_PSEFD</name>
<evidence type="ECO:0000256" key="1">
    <source>
        <dbReference type="SAM" id="MobiDB-lite"/>
    </source>
</evidence>
<accession>M2ZE02</accession>
<protein>
    <submittedName>
        <fullName evidence="2">Uncharacterized protein</fullName>
    </submittedName>
</protein>
<dbReference type="RefSeq" id="XP_007932106.1">
    <property type="nucleotide sequence ID" value="XM_007933915.1"/>
</dbReference>
<dbReference type="VEuPathDB" id="FungiDB:MYCFIDRAFT_179920"/>
<evidence type="ECO:0000313" key="2">
    <source>
        <dbReference type="EMBL" id="EME77344.1"/>
    </source>
</evidence>
<dbReference type="EMBL" id="KB446566">
    <property type="protein sequence ID" value="EME77344.1"/>
    <property type="molecule type" value="Genomic_DNA"/>
</dbReference>
<gene>
    <name evidence="2" type="ORF">MYCFIDRAFT_179920</name>
</gene>
<feature type="region of interest" description="Disordered" evidence="1">
    <location>
        <begin position="202"/>
        <end position="256"/>
    </location>
</feature>
<organism evidence="2 3">
    <name type="scientific">Pseudocercospora fijiensis (strain CIRAD86)</name>
    <name type="common">Black leaf streak disease fungus</name>
    <name type="synonym">Mycosphaerella fijiensis</name>
    <dbReference type="NCBI Taxonomy" id="383855"/>
    <lineage>
        <taxon>Eukaryota</taxon>
        <taxon>Fungi</taxon>
        <taxon>Dikarya</taxon>
        <taxon>Ascomycota</taxon>
        <taxon>Pezizomycotina</taxon>
        <taxon>Dothideomycetes</taxon>
        <taxon>Dothideomycetidae</taxon>
        <taxon>Mycosphaerellales</taxon>
        <taxon>Mycosphaerellaceae</taxon>
        <taxon>Pseudocercospora</taxon>
    </lineage>
</organism>
<feature type="compositionally biased region" description="Polar residues" evidence="1">
    <location>
        <begin position="207"/>
        <end position="228"/>
    </location>
</feature>